<dbReference type="InterPro" id="IPR004031">
    <property type="entry name" value="PMP22/EMP/MP20/Claudin"/>
</dbReference>
<comment type="caution">
    <text evidence="8">Lacks conserved residue(s) required for the propagation of feature annotation.</text>
</comment>
<keyword evidence="5 8" id="KW-0965">Cell junction</keyword>
<keyword evidence="4 8" id="KW-0812">Transmembrane</keyword>
<dbReference type="Proteomes" id="UP000261420">
    <property type="component" value="Unplaced"/>
</dbReference>
<evidence type="ECO:0000256" key="1">
    <source>
        <dbReference type="ARBA" id="ARBA00008295"/>
    </source>
</evidence>
<feature type="transmembrane region" description="Helical" evidence="8">
    <location>
        <begin position="74"/>
        <end position="95"/>
    </location>
</feature>
<protein>
    <recommendedName>
        <fullName evidence="8">Claudin</fullName>
    </recommendedName>
</protein>
<comment type="function">
    <text evidence="8">Claudins function as major constituents of the tight junction complexes that regulate the permeability of epithelia.</text>
</comment>
<evidence type="ECO:0000256" key="8">
    <source>
        <dbReference type="RuleBase" id="RU060637"/>
    </source>
</evidence>
<keyword evidence="2 8" id="KW-0796">Tight junction</keyword>
<dbReference type="STRING" id="41447.ENSSDUP00000015330"/>
<dbReference type="GO" id="GO:0005923">
    <property type="term" value="C:bicellular tight junction"/>
    <property type="evidence" value="ECO:0007669"/>
    <property type="project" value="UniProtKB-SubCell"/>
</dbReference>
<dbReference type="FunFam" id="1.20.140.150:FF:000001">
    <property type="entry name" value="Claudin"/>
    <property type="match status" value="1"/>
</dbReference>
<evidence type="ECO:0000256" key="4">
    <source>
        <dbReference type="ARBA" id="ARBA00022692"/>
    </source>
</evidence>
<keyword evidence="10" id="KW-1185">Reference proteome</keyword>
<organism evidence="9 10">
    <name type="scientific">Seriola dumerili</name>
    <name type="common">Greater amberjack</name>
    <name type="synonym">Caranx dumerili</name>
    <dbReference type="NCBI Taxonomy" id="41447"/>
    <lineage>
        <taxon>Eukaryota</taxon>
        <taxon>Metazoa</taxon>
        <taxon>Chordata</taxon>
        <taxon>Craniata</taxon>
        <taxon>Vertebrata</taxon>
        <taxon>Euteleostomi</taxon>
        <taxon>Actinopterygii</taxon>
        <taxon>Neopterygii</taxon>
        <taxon>Teleostei</taxon>
        <taxon>Neoteleostei</taxon>
        <taxon>Acanthomorphata</taxon>
        <taxon>Carangaria</taxon>
        <taxon>Carangiformes</taxon>
        <taxon>Carangidae</taxon>
        <taxon>Seriola</taxon>
    </lineage>
</organism>
<dbReference type="OMA" id="DQHWRES"/>
<evidence type="ECO:0000256" key="2">
    <source>
        <dbReference type="ARBA" id="ARBA00022427"/>
    </source>
</evidence>
<evidence type="ECO:0000256" key="7">
    <source>
        <dbReference type="ARBA" id="ARBA00023136"/>
    </source>
</evidence>
<dbReference type="GeneTree" id="ENSGT00940000165100"/>
<keyword evidence="3 8" id="KW-1003">Cell membrane</keyword>
<dbReference type="GO" id="GO:0005198">
    <property type="term" value="F:structural molecule activity"/>
    <property type="evidence" value="ECO:0007669"/>
    <property type="project" value="InterPro"/>
</dbReference>
<feature type="transmembrane region" description="Helical" evidence="8">
    <location>
        <begin position="169"/>
        <end position="192"/>
    </location>
</feature>
<comment type="subcellular location">
    <subcellularLocation>
        <location evidence="8">Cell junction</location>
        <location evidence="8">Tight junction</location>
    </subcellularLocation>
    <subcellularLocation>
        <location evidence="8">Cell membrane</location>
        <topology evidence="8">Multi-pass membrane protein</topology>
    </subcellularLocation>
</comment>
<name>A0A3B4UC79_SERDU</name>
<dbReference type="PROSITE" id="PS01346">
    <property type="entry name" value="CLAUDIN"/>
    <property type="match status" value="1"/>
</dbReference>
<evidence type="ECO:0000256" key="3">
    <source>
        <dbReference type="ARBA" id="ARBA00022475"/>
    </source>
</evidence>
<comment type="similarity">
    <text evidence="1 8">Belongs to the claudin family.</text>
</comment>
<proteinExistence type="inferred from homology"/>
<accession>A0A3B4UC79</accession>
<dbReference type="PANTHER" id="PTHR12002">
    <property type="entry name" value="CLAUDIN"/>
    <property type="match status" value="1"/>
</dbReference>
<feature type="transmembrane region" description="Helical" evidence="8">
    <location>
        <begin position="116"/>
        <end position="140"/>
    </location>
</feature>
<evidence type="ECO:0000256" key="5">
    <source>
        <dbReference type="ARBA" id="ARBA00022949"/>
    </source>
</evidence>
<evidence type="ECO:0000313" key="10">
    <source>
        <dbReference type="Proteomes" id="UP000261420"/>
    </source>
</evidence>
<dbReference type="Pfam" id="PF00822">
    <property type="entry name" value="PMP22_Claudin"/>
    <property type="match status" value="1"/>
</dbReference>
<evidence type="ECO:0000256" key="6">
    <source>
        <dbReference type="ARBA" id="ARBA00022989"/>
    </source>
</evidence>
<dbReference type="GO" id="GO:0005886">
    <property type="term" value="C:plasma membrane"/>
    <property type="evidence" value="ECO:0007669"/>
    <property type="project" value="UniProtKB-SubCell"/>
</dbReference>
<dbReference type="AlphaFoldDB" id="A0A3B4UC79"/>
<evidence type="ECO:0000313" key="9">
    <source>
        <dbReference type="Ensembl" id="ENSSDUP00000015330.1"/>
    </source>
</evidence>
<dbReference type="PRINTS" id="PR01077">
    <property type="entry name" value="CLAUDIN"/>
</dbReference>
<keyword evidence="7 8" id="KW-0472">Membrane</keyword>
<dbReference type="InterPro" id="IPR017974">
    <property type="entry name" value="Claudin_CS"/>
</dbReference>
<dbReference type="InterPro" id="IPR006187">
    <property type="entry name" value="Claudin"/>
</dbReference>
<reference evidence="9" key="1">
    <citation type="submission" date="2025-08" db="UniProtKB">
        <authorList>
            <consortium name="Ensembl"/>
        </authorList>
    </citation>
    <scope>IDENTIFICATION</scope>
</reference>
<reference evidence="9" key="2">
    <citation type="submission" date="2025-09" db="UniProtKB">
        <authorList>
            <consortium name="Ensembl"/>
        </authorList>
    </citation>
    <scope>IDENTIFICATION</scope>
</reference>
<keyword evidence="6 8" id="KW-1133">Transmembrane helix</keyword>
<sequence length="231" mass="25272">MNAIVEAFAFFLGFLGWLMVGVALPNRYWRVSTVDGNVITTSTIYENLWMSCATDSTGVHNCRDFPSLLALNGYIQASRALMIAAIVFGTFGLTATLVGMQCSKIGGENYILKGRIAAIGGVFFLLQGICTMIAISWYAANITQEFFDQFYAGTKYEIGEGLYIGWSSAILAICGGSCLICAWGLMHTLLTVTRILHSRPYRYQQSSRGHVLSTQATSQSVPSNYGRNAYV</sequence>
<dbReference type="Ensembl" id="ENSSDUT00000015616.1">
    <property type="protein sequence ID" value="ENSSDUP00000015330.1"/>
    <property type="gene ID" value="ENSSDUG00000011165.1"/>
</dbReference>
<dbReference type="Gene3D" id="1.20.140.150">
    <property type="match status" value="1"/>
</dbReference>